<dbReference type="GeneID" id="34558572"/>
<organism evidence="2 3">
    <name type="scientific">Colletotrichum orchidophilum</name>
    <dbReference type="NCBI Taxonomy" id="1209926"/>
    <lineage>
        <taxon>Eukaryota</taxon>
        <taxon>Fungi</taxon>
        <taxon>Dikarya</taxon>
        <taxon>Ascomycota</taxon>
        <taxon>Pezizomycotina</taxon>
        <taxon>Sordariomycetes</taxon>
        <taxon>Hypocreomycetidae</taxon>
        <taxon>Glomerellales</taxon>
        <taxon>Glomerellaceae</taxon>
        <taxon>Colletotrichum</taxon>
    </lineage>
</organism>
<sequence>MDDPSDPSTRILTHLSKTLSLSPPQSTHPPATLTGLPTSHTGTAYLFLSVSAHHPRLQVHSYPAIHWARAYISNIPTPSAPLSLSLPHAEETRGEESHGSGPVIGLLSDALAGPAIRACVTKDLVHVRKFLALLAPVLEYIVISNNDTTNSTSAMEIDPQEPTTTVTTTSPPLPSCLFHGLAGTLYLLRLIRHWVPSSAPLVCGAIVHVSDYLLSPSPWTCPSHHPPPSAPPPPPAQSSAPIPEDRYGTAHGDLGIITQLVLTSPPLAPSLTDRLAALLDLQLPNGDWPSPPPPSFSASSPRPQEQEPPSDPEQSSIAPPTPDQTPTNPHNHATPTHHPTPSPSQRRGFASGPQGLVLSLLSLRPFFPRLHSRIDDAVERARAFLWAQAVDPDVLPGEASLFYGSLSTALTFPKGPQRTHLLQTASTSSPQTQHALSPPSHSNTNITPTSNTNTNTTSQTSSTPSAAVSTTTTTTAGSVTTSPNPGSAWLHAVCERDLPRMIFYNDI</sequence>
<dbReference type="RefSeq" id="XP_022476527.1">
    <property type="nucleotide sequence ID" value="XM_022617062.1"/>
</dbReference>
<dbReference type="Gene3D" id="1.50.10.10">
    <property type="match status" value="1"/>
</dbReference>
<name>A0A1G4BD84_9PEZI</name>
<feature type="region of interest" description="Disordered" evidence="1">
    <location>
        <begin position="424"/>
        <end position="488"/>
    </location>
</feature>
<feature type="compositionally biased region" description="Polar residues" evidence="1">
    <location>
        <begin position="424"/>
        <end position="435"/>
    </location>
</feature>
<reference evidence="2 3" key="1">
    <citation type="submission" date="2016-09" db="EMBL/GenBank/DDBJ databases">
        <authorList>
            <person name="Capua I."/>
            <person name="De Benedictis P."/>
            <person name="Joannis T."/>
            <person name="Lombin L.H."/>
            <person name="Cattoli G."/>
        </authorList>
    </citation>
    <scope>NUCLEOTIDE SEQUENCE [LARGE SCALE GENOMIC DNA]</scope>
    <source>
        <strain evidence="2 3">IMI 309357</strain>
    </source>
</reference>
<dbReference type="GO" id="GO:0005975">
    <property type="term" value="P:carbohydrate metabolic process"/>
    <property type="evidence" value="ECO:0007669"/>
    <property type="project" value="InterPro"/>
</dbReference>
<dbReference type="Proteomes" id="UP000176998">
    <property type="component" value="Unassembled WGS sequence"/>
</dbReference>
<dbReference type="InterPro" id="IPR012341">
    <property type="entry name" value="6hp_glycosidase-like_sf"/>
</dbReference>
<dbReference type="AlphaFoldDB" id="A0A1G4BD84"/>
<accession>A0A1G4BD84</accession>
<keyword evidence="2" id="KW-0675">Receptor</keyword>
<feature type="compositionally biased region" description="Low complexity" evidence="1">
    <location>
        <begin position="437"/>
        <end position="484"/>
    </location>
</feature>
<keyword evidence="3" id="KW-1185">Reference proteome</keyword>
<evidence type="ECO:0000256" key="1">
    <source>
        <dbReference type="SAM" id="MobiDB-lite"/>
    </source>
</evidence>
<evidence type="ECO:0000313" key="2">
    <source>
        <dbReference type="EMBL" id="OHE99378.1"/>
    </source>
</evidence>
<dbReference type="EMBL" id="MJBS01000037">
    <property type="protein sequence ID" value="OHE99378.1"/>
    <property type="molecule type" value="Genomic_DNA"/>
</dbReference>
<evidence type="ECO:0000313" key="3">
    <source>
        <dbReference type="Proteomes" id="UP000176998"/>
    </source>
</evidence>
<gene>
    <name evidence="2" type="ORF">CORC01_05419</name>
</gene>
<comment type="caution">
    <text evidence="2">The sequence shown here is derived from an EMBL/GenBank/DDBJ whole genome shotgun (WGS) entry which is preliminary data.</text>
</comment>
<feature type="compositionally biased region" description="Low complexity" evidence="1">
    <location>
        <begin position="325"/>
        <end position="339"/>
    </location>
</feature>
<dbReference type="OrthoDB" id="10257263at2759"/>
<protein>
    <submittedName>
        <fullName evidence="2">Abscisic acid ABA receptor</fullName>
    </submittedName>
</protein>
<proteinExistence type="predicted"/>
<feature type="region of interest" description="Disordered" evidence="1">
    <location>
        <begin position="284"/>
        <end position="351"/>
    </location>
</feature>
<dbReference type="SUPFAM" id="SSF158745">
    <property type="entry name" value="LanC-like"/>
    <property type="match status" value="1"/>
</dbReference>
<feature type="compositionally biased region" description="Pro residues" evidence="1">
    <location>
        <begin position="224"/>
        <end position="236"/>
    </location>
</feature>
<feature type="region of interest" description="Disordered" evidence="1">
    <location>
        <begin position="221"/>
        <end position="250"/>
    </location>
</feature>